<keyword evidence="2" id="KW-0067">ATP-binding</keyword>
<organism evidence="5 6">
    <name type="scientific">Streptomyces sp. 900105755</name>
    <dbReference type="NCBI Taxonomy" id="3154389"/>
    <lineage>
        <taxon>Bacteria</taxon>
        <taxon>Bacillati</taxon>
        <taxon>Actinomycetota</taxon>
        <taxon>Actinomycetes</taxon>
        <taxon>Kitasatosporales</taxon>
        <taxon>Streptomycetaceae</taxon>
        <taxon>Streptomyces</taxon>
    </lineage>
</organism>
<keyword evidence="6" id="KW-1185">Reference proteome</keyword>
<dbReference type="SUPFAM" id="SSF52540">
    <property type="entry name" value="P-loop containing nucleoside triphosphate hydrolases"/>
    <property type="match status" value="1"/>
</dbReference>
<evidence type="ECO:0000313" key="6">
    <source>
        <dbReference type="Proteomes" id="UP001490365"/>
    </source>
</evidence>
<evidence type="ECO:0000313" key="5">
    <source>
        <dbReference type="EMBL" id="MER6266800.1"/>
    </source>
</evidence>
<accession>A0ABV1T9T1</accession>
<dbReference type="InterPro" id="IPR041664">
    <property type="entry name" value="AAA_16"/>
</dbReference>
<dbReference type="EMBL" id="JBEOZM010000002">
    <property type="protein sequence ID" value="MER6266800.1"/>
    <property type="molecule type" value="Genomic_DNA"/>
</dbReference>
<evidence type="ECO:0000256" key="1">
    <source>
        <dbReference type="ARBA" id="ARBA00022741"/>
    </source>
</evidence>
<gene>
    <name evidence="5" type="ORF">ABT211_05800</name>
</gene>
<feature type="region of interest" description="Disordered" evidence="3">
    <location>
        <begin position="1"/>
        <end position="46"/>
    </location>
</feature>
<evidence type="ECO:0000259" key="4">
    <source>
        <dbReference type="SMART" id="SM00421"/>
    </source>
</evidence>
<feature type="compositionally biased region" description="Low complexity" evidence="3">
    <location>
        <begin position="1"/>
        <end position="10"/>
    </location>
</feature>
<reference evidence="5 6" key="1">
    <citation type="submission" date="2024-06" db="EMBL/GenBank/DDBJ databases">
        <title>The Natural Products Discovery Center: Release of the First 8490 Sequenced Strains for Exploring Actinobacteria Biosynthetic Diversity.</title>
        <authorList>
            <person name="Kalkreuter E."/>
            <person name="Kautsar S.A."/>
            <person name="Yang D."/>
            <person name="Bader C.D."/>
            <person name="Teijaro C.N."/>
            <person name="Fluegel L."/>
            <person name="Davis C.M."/>
            <person name="Simpson J.R."/>
            <person name="Lauterbach L."/>
            <person name="Steele A.D."/>
            <person name="Gui C."/>
            <person name="Meng S."/>
            <person name="Li G."/>
            <person name="Viehrig K."/>
            <person name="Ye F."/>
            <person name="Su P."/>
            <person name="Kiefer A.F."/>
            <person name="Nichols A."/>
            <person name="Cepeda A.J."/>
            <person name="Yan W."/>
            <person name="Fan B."/>
            <person name="Jiang Y."/>
            <person name="Adhikari A."/>
            <person name="Zheng C.-J."/>
            <person name="Schuster L."/>
            <person name="Cowan T.M."/>
            <person name="Smanski M.J."/>
            <person name="Chevrette M.G."/>
            <person name="De Carvalho L.P.S."/>
            <person name="Shen B."/>
        </authorList>
    </citation>
    <scope>NUCLEOTIDE SEQUENCE [LARGE SCALE GENOMIC DNA]</scope>
    <source>
        <strain evidence="5 6">NPDC001694</strain>
    </source>
</reference>
<feature type="compositionally biased region" description="Basic and acidic residues" evidence="3">
    <location>
        <begin position="26"/>
        <end position="44"/>
    </location>
</feature>
<dbReference type="InterPro" id="IPR011990">
    <property type="entry name" value="TPR-like_helical_dom_sf"/>
</dbReference>
<dbReference type="CDD" id="cd06170">
    <property type="entry name" value="LuxR_C_like"/>
    <property type="match status" value="1"/>
</dbReference>
<evidence type="ECO:0000256" key="2">
    <source>
        <dbReference type="ARBA" id="ARBA00022840"/>
    </source>
</evidence>
<dbReference type="InterPro" id="IPR000792">
    <property type="entry name" value="Tscrpt_reg_LuxR_C"/>
</dbReference>
<dbReference type="InterPro" id="IPR027417">
    <property type="entry name" value="P-loop_NTPase"/>
</dbReference>
<sequence>MTSTAAIEPTAGGGPGAGADSGDTLTGRDRESADIDRSLNDPDGPRIIFVAGERGAGRTAFLRAAARRHGAAGGTVLPVDCVPGDGLRPYLLALRLVRTLEQHRPAPGGPRRTGDPVAEMAAAVEHGDRTAAAEALTGALAHAAPAVVVVDDVQYADRASVDLLGVLDMAQAAPGVRLVLSLLRPGGVAGRREAPSGGDAAGLLPVRHPAARVIDMAPLAQAEVAALLAQRLQAVPDRALTGLVHETSRGLPAAVDILLAEWARHGEVLTAGRPALLDGGRVLPAAPRDNRFTEALRALGEPAEKVASGLSVLWPLGPAVCALIAEVYGLPAADVRAGLRELLDAGIVEELPVREDGATRGWRFRLPLTKHAVRERLGPMERGRLAAAAVQALWAAGDRTGGGSASGGAGEPGGWTAGAEPAAYVVAEADAGTYLPNRIVEAGPLIDAERAVAELVAATERMGRGPGRRFTLRWLKAAAQLAGETATRDELLLARAMRAVVEADHRSVRGAVEELLQSAAGRGGPGEEPLQTGISALVGATSGAGLFPELSHMTEPRWWWPLGLPPAAVALGRALALCCLGRWRAAEEVLGQPGAQWSAGAAGVLPEVCRGIAELVLGRPERFRRSLTLPEIGALSEQGRQMVTLVQVQQLLNCGDLREAADLLAARRMTVEETPAHVRFQWRRLEGRWNEAMRHLRWLRANGHPVASSLHIHLYPERATVILLARGRIGATRRLIADIREGLDPLAEPRHLLDRAEAEVAWMLGDPAEAVRVLRRGVATARTHGEVFATDELLAGLAGLLVQAGDLPGAAVCVRRLEEITARTEGGRSRLLWLVASARLHAAGDPEAARKHLADAVALARSREQPFETATTLLAAARLGEKPAALLTEAYELFGQVGAPLWRFRTRADMRRAKVPVPDHDHAMAEGDQLLATLVSEGLRNRQIAAVLGLSPGAVANRLTRLFARTGARSRTELVTAVLRRSMPAADW</sequence>
<name>A0ABV1T9T1_9ACTN</name>
<proteinExistence type="predicted"/>
<dbReference type="SUPFAM" id="SSF46894">
    <property type="entry name" value="C-terminal effector domain of the bipartite response regulators"/>
    <property type="match status" value="1"/>
</dbReference>
<feature type="domain" description="HTH luxR-type" evidence="4">
    <location>
        <begin position="921"/>
        <end position="978"/>
    </location>
</feature>
<keyword evidence="1" id="KW-0547">Nucleotide-binding</keyword>
<dbReference type="RefSeq" id="WP_351955471.1">
    <property type="nucleotide sequence ID" value="NZ_JBEOZM010000002.1"/>
</dbReference>
<dbReference type="Pfam" id="PF13191">
    <property type="entry name" value="AAA_16"/>
    <property type="match status" value="1"/>
</dbReference>
<dbReference type="PANTHER" id="PTHR16305">
    <property type="entry name" value="TESTICULAR SOLUBLE ADENYLYL CYCLASE"/>
    <property type="match status" value="1"/>
</dbReference>
<dbReference type="PANTHER" id="PTHR16305:SF28">
    <property type="entry name" value="GUANYLATE CYCLASE DOMAIN-CONTAINING PROTEIN"/>
    <property type="match status" value="1"/>
</dbReference>
<dbReference type="SUPFAM" id="SSF48452">
    <property type="entry name" value="TPR-like"/>
    <property type="match status" value="1"/>
</dbReference>
<dbReference type="InterPro" id="IPR016032">
    <property type="entry name" value="Sig_transdc_resp-reg_C-effctor"/>
</dbReference>
<protein>
    <submittedName>
        <fullName evidence="5">AAA family ATPase</fullName>
    </submittedName>
</protein>
<dbReference type="Gene3D" id="1.10.10.10">
    <property type="entry name" value="Winged helix-like DNA-binding domain superfamily/Winged helix DNA-binding domain"/>
    <property type="match status" value="1"/>
</dbReference>
<dbReference type="Gene3D" id="1.25.40.10">
    <property type="entry name" value="Tetratricopeptide repeat domain"/>
    <property type="match status" value="1"/>
</dbReference>
<dbReference type="SMART" id="SM00421">
    <property type="entry name" value="HTH_LUXR"/>
    <property type="match status" value="1"/>
</dbReference>
<evidence type="ECO:0000256" key="3">
    <source>
        <dbReference type="SAM" id="MobiDB-lite"/>
    </source>
</evidence>
<comment type="caution">
    <text evidence="5">The sequence shown here is derived from an EMBL/GenBank/DDBJ whole genome shotgun (WGS) entry which is preliminary data.</text>
</comment>
<dbReference type="Proteomes" id="UP001490365">
    <property type="component" value="Unassembled WGS sequence"/>
</dbReference>
<dbReference type="InterPro" id="IPR036388">
    <property type="entry name" value="WH-like_DNA-bd_sf"/>
</dbReference>